<evidence type="ECO:0000259" key="1">
    <source>
        <dbReference type="Pfam" id="PF03184"/>
    </source>
</evidence>
<keyword evidence="2" id="KW-1185">Reference proteome</keyword>
<dbReference type="GeneID" id="125777373"/>
<dbReference type="Proteomes" id="UP001652620">
    <property type="component" value="Chromosome 3"/>
</dbReference>
<feature type="domain" description="DDE-1" evidence="1">
    <location>
        <begin position="32"/>
        <end position="175"/>
    </location>
</feature>
<reference evidence="3" key="1">
    <citation type="submission" date="2025-08" db="UniProtKB">
        <authorList>
            <consortium name="RefSeq"/>
        </authorList>
    </citation>
    <scope>IDENTIFICATION</scope>
    <source>
        <tissue evidence="3">Adult</tissue>
    </source>
</reference>
<protein>
    <submittedName>
        <fullName evidence="3">Tigger transposable element-derived protein 4-like</fullName>
    </submittedName>
</protein>
<evidence type="ECO:0000313" key="2">
    <source>
        <dbReference type="Proteomes" id="UP001652620"/>
    </source>
</evidence>
<dbReference type="RefSeq" id="XP_049308093.1">
    <property type="nucleotide sequence ID" value="XM_049452136.1"/>
</dbReference>
<dbReference type="Pfam" id="PF03184">
    <property type="entry name" value="DDE_1"/>
    <property type="match status" value="1"/>
</dbReference>
<proteinExistence type="predicted"/>
<dbReference type="PANTHER" id="PTHR19303">
    <property type="entry name" value="TRANSPOSON"/>
    <property type="match status" value="1"/>
</dbReference>
<dbReference type="InterPro" id="IPR004875">
    <property type="entry name" value="DDE_SF_endonuclease_dom"/>
</dbReference>
<gene>
    <name evidence="3" type="primary">LOC125777373</name>
</gene>
<accession>A0ABM3JFV8</accession>
<organism evidence="2 3">
    <name type="scientific">Bactrocera dorsalis</name>
    <name type="common">Oriental fruit fly</name>
    <name type="synonym">Dacus dorsalis</name>
    <dbReference type="NCBI Taxonomy" id="27457"/>
    <lineage>
        <taxon>Eukaryota</taxon>
        <taxon>Metazoa</taxon>
        <taxon>Ecdysozoa</taxon>
        <taxon>Arthropoda</taxon>
        <taxon>Hexapoda</taxon>
        <taxon>Insecta</taxon>
        <taxon>Pterygota</taxon>
        <taxon>Neoptera</taxon>
        <taxon>Endopterygota</taxon>
        <taxon>Diptera</taxon>
        <taxon>Brachycera</taxon>
        <taxon>Muscomorpha</taxon>
        <taxon>Tephritoidea</taxon>
        <taxon>Tephritidae</taxon>
        <taxon>Bactrocera</taxon>
        <taxon>Bactrocera</taxon>
    </lineage>
</organism>
<dbReference type="InterPro" id="IPR050863">
    <property type="entry name" value="CenT-Element_Derived"/>
</dbReference>
<dbReference type="PANTHER" id="PTHR19303:SF73">
    <property type="entry name" value="PROTEIN PDC2"/>
    <property type="match status" value="1"/>
</dbReference>
<sequence length="258" mass="30163">MLWWQKQQGENYRYGCKQYEWFRKVEIASYRKSKNPRCFKGIKSLDVDYEYNKKAWMTSEIYDKWLKSLDKVFVAQNRKILLFVDNCPAHPKNVQANLKNIKLQYFPPNLTSVLQPMDQGIIQNLKQHYRKRIVMKVLAHMEEPTPTTVSLLDAIRDLNKTWNLGVKPQTISNCFRKAGFAKGELMQNATTDDWDEEDNLPLSELKQIWTTYRTAMGTDNVSFDDYVDTDHGVQTMGFPTDEDILDSVMENLVPSGKD</sequence>
<name>A0ABM3JFV8_BACDO</name>
<evidence type="ECO:0000313" key="3">
    <source>
        <dbReference type="RefSeq" id="XP_049308093.1"/>
    </source>
</evidence>